<reference evidence="1" key="1">
    <citation type="submission" date="2021-02" db="EMBL/GenBank/DDBJ databases">
        <authorList>
            <person name="Nowell W R."/>
        </authorList>
    </citation>
    <scope>NUCLEOTIDE SEQUENCE</scope>
</reference>
<dbReference type="OrthoDB" id="437511at2759"/>
<gene>
    <name evidence="1" type="ORF">GPM918_LOCUS46627</name>
    <name evidence="2" type="ORF">SRO942_LOCUS51190</name>
</gene>
<feature type="non-terminal residue" evidence="1">
    <location>
        <position position="54"/>
    </location>
</feature>
<dbReference type="Proteomes" id="UP000663829">
    <property type="component" value="Unassembled WGS sequence"/>
</dbReference>
<comment type="caution">
    <text evidence="1">The sequence shown here is derived from an EMBL/GenBank/DDBJ whole genome shotgun (WGS) entry which is preliminary data.</text>
</comment>
<proteinExistence type="predicted"/>
<dbReference type="EMBL" id="CAJNOQ010067394">
    <property type="protein sequence ID" value="CAF1682139.1"/>
    <property type="molecule type" value="Genomic_DNA"/>
</dbReference>
<dbReference type="EMBL" id="CAJOBC010156720">
    <property type="protein sequence ID" value="CAF4687541.1"/>
    <property type="molecule type" value="Genomic_DNA"/>
</dbReference>
<protein>
    <submittedName>
        <fullName evidence="1">Uncharacterized protein</fullName>
    </submittedName>
</protein>
<evidence type="ECO:0000313" key="3">
    <source>
        <dbReference type="Proteomes" id="UP000663829"/>
    </source>
</evidence>
<dbReference type="AlphaFoldDB" id="A0A816H234"/>
<accession>A0A816H234</accession>
<sequence>MIEDNIDIDVYFLFNPWNKNDSCALLSSDQIAEYVLNEHGQIYLGSSDIPQSIP</sequence>
<keyword evidence="3" id="KW-1185">Reference proteome</keyword>
<name>A0A816H234_9BILA</name>
<dbReference type="Proteomes" id="UP000681722">
    <property type="component" value="Unassembled WGS sequence"/>
</dbReference>
<organism evidence="1 3">
    <name type="scientific">Didymodactylos carnosus</name>
    <dbReference type="NCBI Taxonomy" id="1234261"/>
    <lineage>
        <taxon>Eukaryota</taxon>
        <taxon>Metazoa</taxon>
        <taxon>Spiralia</taxon>
        <taxon>Gnathifera</taxon>
        <taxon>Rotifera</taxon>
        <taxon>Eurotatoria</taxon>
        <taxon>Bdelloidea</taxon>
        <taxon>Philodinida</taxon>
        <taxon>Philodinidae</taxon>
        <taxon>Didymodactylos</taxon>
    </lineage>
</organism>
<evidence type="ECO:0000313" key="2">
    <source>
        <dbReference type="EMBL" id="CAF4687541.1"/>
    </source>
</evidence>
<evidence type="ECO:0000313" key="1">
    <source>
        <dbReference type="EMBL" id="CAF1682139.1"/>
    </source>
</evidence>